<dbReference type="GO" id="GO:0005886">
    <property type="term" value="C:plasma membrane"/>
    <property type="evidence" value="ECO:0007669"/>
    <property type="project" value="UniProtKB-SubCell"/>
</dbReference>
<evidence type="ECO:0000256" key="5">
    <source>
        <dbReference type="ARBA" id="ARBA00022692"/>
    </source>
</evidence>
<dbReference type="PANTHER" id="PTHR34220">
    <property type="entry name" value="SENSOR HISTIDINE KINASE YPDA"/>
    <property type="match status" value="1"/>
</dbReference>
<evidence type="ECO:0000256" key="3">
    <source>
        <dbReference type="ARBA" id="ARBA00022553"/>
    </source>
</evidence>
<dbReference type="InterPro" id="IPR010559">
    <property type="entry name" value="Sig_transdc_His_kin_internal"/>
</dbReference>
<dbReference type="Pfam" id="PF00672">
    <property type="entry name" value="HAMP"/>
    <property type="match status" value="1"/>
</dbReference>
<dbReference type="KEGG" id="pdh:B9T62_03975"/>
<keyword evidence="2" id="KW-1003">Cell membrane</keyword>
<dbReference type="EMBL" id="CP021780">
    <property type="protein sequence ID" value="ASA20029.1"/>
    <property type="molecule type" value="Genomic_DNA"/>
</dbReference>
<dbReference type="OrthoDB" id="9809348at2"/>
<keyword evidence="10" id="KW-0902">Two-component regulatory system</keyword>
<evidence type="ECO:0000256" key="8">
    <source>
        <dbReference type="ARBA" id="ARBA00022840"/>
    </source>
</evidence>
<feature type="domain" description="HAMP" evidence="13">
    <location>
        <begin position="298"/>
        <end position="350"/>
    </location>
</feature>
<evidence type="ECO:0000256" key="6">
    <source>
        <dbReference type="ARBA" id="ARBA00022741"/>
    </source>
</evidence>
<dbReference type="PANTHER" id="PTHR34220:SF11">
    <property type="entry name" value="SENSOR PROTEIN KINASE HPTS"/>
    <property type="match status" value="1"/>
</dbReference>
<evidence type="ECO:0000313" key="14">
    <source>
        <dbReference type="EMBL" id="ASA20029.1"/>
    </source>
</evidence>
<dbReference type="CDD" id="cd06225">
    <property type="entry name" value="HAMP"/>
    <property type="match status" value="1"/>
</dbReference>
<evidence type="ECO:0000256" key="10">
    <source>
        <dbReference type="ARBA" id="ARBA00023012"/>
    </source>
</evidence>
<dbReference type="SUPFAM" id="SSF55874">
    <property type="entry name" value="ATPase domain of HSP90 chaperone/DNA topoisomerase II/histidine kinase"/>
    <property type="match status" value="1"/>
</dbReference>
<protein>
    <recommendedName>
        <fullName evidence="13">HAMP domain-containing protein</fullName>
    </recommendedName>
</protein>
<keyword evidence="6" id="KW-0547">Nucleotide-binding</keyword>
<organism evidence="14 15">
    <name type="scientific">Paenibacillus donghaensis</name>
    <dbReference type="NCBI Taxonomy" id="414771"/>
    <lineage>
        <taxon>Bacteria</taxon>
        <taxon>Bacillati</taxon>
        <taxon>Bacillota</taxon>
        <taxon>Bacilli</taxon>
        <taxon>Bacillales</taxon>
        <taxon>Paenibacillaceae</taxon>
        <taxon>Paenibacillus</taxon>
    </lineage>
</organism>
<dbReference type="SUPFAM" id="SSF158472">
    <property type="entry name" value="HAMP domain-like"/>
    <property type="match status" value="1"/>
</dbReference>
<reference evidence="14 15" key="1">
    <citation type="submission" date="2017-06" db="EMBL/GenBank/DDBJ databases">
        <title>Complete genome sequence of Paenibacillus donghaensis KCTC 13049T isolated from East Sea sediment, South Korea.</title>
        <authorList>
            <person name="Jung B.K."/>
            <person name="Hong S.-J."/>
            <person name="Shin J.-H."/>
        </authorList>
    </citation>
    <scope>NUCLEOTIDE SEQUENCE [LARGE SCALE GENOMIC DNA]</scope>
    <source>
        <strain evidence="14 15">KCTC 13049</strain>
    </source>
</reference>
<evidence type="ECO:0000256" key="4">
    <source>
        <dbReference type="ARBA" id="ARBA00022679"/>
    </source>
</evidence>
<dbReference type="PROSITE" id="PS50885">
    <property type="entry name" value="HAMP"/>
    <property type="match status" value="1"/>
</dbReference>
<proteinExistence type="predicted"/>
<gene>
    <name evidence="14" type="ORF">B9T62_03975</name>
</gene>
<accession>A0A2Z2KDI6</accession>
<dbReference type="Gene3D" id="3.30.565.10">
    <property type="entry name" value="Histidine kinase-like ATPase, C-terminal domain"/>
    <property type="match status" value="1"/>
</dbReference>
<dbReference type="AlphaFoldDB" id="A0A2Z2KDI6"/>
<dbReference type="GO" id="GO:0005524">
    <property type="term" value="F:ATP binding"/>
    <property type="evidence" value="ECO:0007669"/>
    <property type="project" value="UniProtKB-KW"/>
</dbReference>
<dbReference type="InterPro" id="IPR036890">
    <property type="entry name" value="HATPase_C_sf"/>
</dbReference>
<feature type="transmembrane region" description="Helical" evidence="12">
    <location>
        <begin position="12"/>
        <end position="35"/>
    </location>
</feature>
<dbReference type="Proteomes" id="UP000249890">
    <property type="component" value="Chromosome"/>
</dbReference>
<keyword evidence="3" id="KW-0597">Phosphoprotein</keyword>
<keyword evidence="15" id="KW-1185">Reference proteome</keyword>
<evidence type="ECO:0000313" key="15">
    <source>
        <dbReference type="Proteomes" id="UP000249890"/>
    </source>
</evidence>
<evidence type="ECO:0000256" key="9">
    <source>
        <dbReference type="ARBA" id="ARBA00022989"/>
    </source>
</evidence>
<evidence type="ECO:0000259" key="13">
    <source>
        <dbReference type="PROSITE" id="PS50885"/>
    </source>
</evidence>
<keyword evidence="11 12" id="KW-0472">Membrane</keyword>
<keyword evidence="9 12" id="KW-1133">Transmembrane helix</keyword>
<evidence type="ECO:0000256" key="2">
    <source>
        <dbReference type="ARBA" id="ARBA00022475"/>
    </source>
</evidence>
<keyword evidence="5 12" id="KW-0812">Transmembrane</keyword>
<keyword evidence="8" id="KW-0067">ATP-binding</keyword>
<dbReference type="InterPro" id="IPR003594">
    <property type="entry name" value="HATPase_dom"/>
</dbReference>
<evidence type="ECO:0000256" key="12">
    <source>
        <dbReference type="SAM" id="Phobius"/>
    </source>
</evidence>
<keyword evidence="4" id="KW-0808">Transferase</keyword>
<evidence type="ECO:0000256" key="11">
    <source>
        <dbReference type="ARBA" id="ARBA00023136"/>
    </source>
</evidence>
<evidence type="ECO:0000256" key="7">
    <source>
        <dbReference type="ARBA" id="ARBA00022777"/>
    </source>
</evidence>
<dbReference type="Gene3D" id="6.10.340.10">
    <property type="match status" value="1"/>
</dbReference>
<dbReference type="GO" id="GO:0000155">
    <property type="term" value="F:phosphorelay sensor kinase activity"/>
    <property type="evidence" value="ECO:0007669"/>
    <property type="project" value="InterPro"/>
</dbReference>
<name>A0A2Z2KDI6_9BACL</name>
<dbReference type="Pfam" id="PF02518">
    <property type="entry name" value="HATPase_c"/>
    <property type="match status" value="1"/>
</dbReference>
<dbReference type="SMART" id="SM00304">
    <property type="entry name" value="HAMP"/>
    <property type="match status" value="1"/>
</dbReference>
<dbReference type="InterPro" id="IPR003660">
    <property type="entry name" value="HAMP_dom"/>
</dbReference>
<dbReference type="InterPro" id="IPR050640">
    <property type="entry name" value="Bact_2-comp_sensor_kinase"/>
</dbReference>
<keyword evidence="7" id="KW-0418">Kinase</keyword>
<feature type="transmembrane region" description="Helical" evidence="12">
    <location>
        <begin position="276"/>
        <end position="295"/>
    </location>
</feature>
<dbReference type="Pfam" id="PF06580">
    <property type="entry name" value="His_kinase"/>
    <property type="match status" value="1"/>
</dbReference>
<sequence length="578" mass="65989">MGGNTVSQRLSIFQKLMLGLVLMFLMIVAVFWLVYRLNVNDIQKELKNNKIAEVKFMTSQLTSHFEQVLMNTTTLSEDQSVRSYPYILVNGDQYSKYEAKLNIINKLALTSASTSWNVLITLYYTDQLETVSSDSSLSFSRFSLPVQPRDKWIIHSEDNQPKYYSILSKSYLGPIYLETRVPLDSLRRLLQQYTSGTPLLYDAMNDVVIQNSSDPLSAEATQRIIPLLQGDQGFLTVDENGTQYLLNYMKSDMLDLYFVDYHPMLQFIEPLSRNNTIFVCSIVLLLLLSLIYTLVLRRQVQKPVITLRQAIGRFDRGDYSSRVSDLNSSEFRMLGNSFNRMAENAQRLIEQVLVGELDIREARLRQYQAQINPHFLYNCLNFIQSKASVEDYEAVSAMTLHLGSYCRYVHNIEQPDSTVEQELVMVEHYLSIMHMRKRSITFSIAVSEAIRRYPLPKMILQPLVENCIKHGIETAVGPGKISIEGEEDEQQFRIVIRDNGAGMSEERLASVRKHIDGLTATEGLSGTGTRNVNQRLRLFFGKRSGLAIESTLSEGTAYLLTIQNEKEENPYAAAIIGR</sequence>
<comment type="subcellular location">
    <subcellularLocation>
        <location evidence="1">Cell membrane</location>
        <topology evidence="1">Multi-pass membrane protein</topology>
    </subcellularLocation>
</comment>
<evidence type="ECO:0000256" key="1">
    <source>
        <dbReference type="ARBA" id="ARBA00004651"/>
    </source>
</evidence>